<proteinExistence type="inferred from homology"/>
<comment type="caution">
    <text evidence="10">The sequence shown here is derived from an EMBL/GenBank/DDBJ whole genome shotgun (WGS) entry which is preliminary data.</text>
</comment>
<dbReference type="EMBL" id="JAJJHW010003409">
    <property type="protein sequence ID" value="KAH8359990.1"/>
    <property type="molecule type" value="Genomic_DNA"/>
</dbReference>
<feature type="transmembrane region" description="Helical" evidence="9">
    <location>
        <begin position="267"/>
        <end position="287"/>
    </location>
</feature>
<evidence type="ECO:0000256" key="5">
    <source>
        <dbReference type="ARBA" id="ARBA00022970"/>
    </source>
</evidence>
<evidence type="ECO:0000256" key="6">
    <source>
        <dbReference type="ARBA" id="ARBA00022989"/>
    </source>
</evidence>
<name>A0AAD4JW37_9MUSC</name>
<keyword evidence="8 9" id="KW-0472">Membrane</keyword>
<evidence type="ECO:0000256" key="7">
    <source>
        <dbReference type="ARBA" id="ARBA00023128"/>
    </source>
</evidence>
<dbReference type="InterPro" id="IPR004686">
    <property type="entry name" value="Mtc"/>
</dbReference>
<dbReference type="AlphaFoldDB" id="A0AAD4JW37"/>
<evidence type="ECO:0000256" key="4">
    <source>
        <dbReference type="ARBA" id="ARBA00022692"/>
    </source>
</evidence>
<feature type="transmembrane region" description="Helical" evidence="9">
    <location>
        <begin position="221"/>
        <end position="247"/>
    </location>
</feature>
<organism evidence="10 11">
    <name type="scientific">Drosophila rubida</name>
    <dbReference type="NCBI Taxonomy" id="30044"/>
    <lineage>
        <taxon>Eukaryota</taxon>
        <taxon>Metazoa</taxon>
        <taxon>Ecdysozoa</taxon>
        <taxon>Arthropoda</taxon>
        <taxon>Hexapoda</taxon>
        <taxon>Insecta</taxon>
        <taxon>Pterygota</taxon>
        <taxon>Neoptera</taxon>
        <taxon>Endopterygota</taxon>
        <taxon>Diptera</taxon>
        <taxon>Brachycera</taxon>
        <taxon>Muscomorpha</taxon>
        <taxon>Ephydroidea</taxon>
        <taxon>Drosophilidae</taxon>
        <taxon>Drosophila</taxon>
    </lineage>
</organism>
<keyword evidence="11" id="KW-1185">Reference proteome</keyword>
<dbReference type="GO" id="GO:0015075">
    <property type="term" value="F:monoatomic ion transmembrane transporter activity"/>
    <property type="evidence" value="ECO:0007669"/>
    <property type="project" value="InterPro"/>
</dbReference>
<evidence type="ECO:0000256" key="9">
    <source>
        <dbReference type="RuleBase" id="RU362000"/>
    </source>
</evidence>
<dbReference type="NCBIfam" id="TIGR00798">
    <property type="entry name" value="mtc"/>
    <property type="match status" value="1"/>
</dbReference>
<comment type="subcellular location">
    <subcellularLocation>
        <location evidence="1 9">Mitochondrion membrane</location>
        <topology evidence="1 9">Multi-pass membrane protein</topology>
    </subcellularLocation>
</comment>
<keyword evidence="6 9" id="KW-1133">Transmembrane helix</keyword>
<gene>
    <name evidence="10" type="ORF">KR093_009969</name>
</gene>
<keyword evidence="4 9" id="KW-0812">Transmembrane</keyword>
<comment type="similarity">
    <text evidence="2 9">Belongs to the sideroflexin family.</text>
</comment>
<evidence type="ECO:0000256" key="8">
    <source>
        <dbReference type="ARBA" id="ARBA00023136"/>
    </source>
</evidence>
<feature type="transmembrane region" description="Helical" evidence="9">
    <location>
        <begin position="175"/>
        <end position="195"/>
    </location>
</feature>
<dbReference type="Proteomes" id="UP001200034">
    <property type="component" value="Unassembled WGS sequence"/>
</dbReference>
<dbReference type="GO" id="GO:0140300">
    <property type="term" value="P:serine import into mitochondrion"/>
    <property type="evidence" value="ECO:0007669"/>
    <property type="project" value="TreeGrafter"/>
</dbReference>
<reference evidence="10" key="1">
    <citation type="journal article" date="2021" name="Mol. Ecol. Resour.">
        <title>Phylogenomic analyses of the genus Drosophila reveals genomic signals of climate adaptation.</title>
        <authorList>
            <person name="Li F."/>
            <person name="Rane R.V."/>
            <person name="Luria V."/>
            <person name="Xiong Z."/>
            <person name="Chen J."/>
            <person name="Li Z."/>
            <person name="Catullo R.A."/>
            <person name="Griffin P.C."/>
            <person name="Schiffer M."/>
            <person name="Pearce S."/>
            <person name="Lee S.F."/>
            <person name="McElroy K."/>
            <person name="Stocker A."/>
            <person name="Shirriffs J."/>
            <person name="Cockerell F."/>
            <person name="Coppin C."/>
            <person name="Sgro C.M."/>
            <person name="Karger A."/>
            <person name="Cain J.W."/>
            <person name="Weber J.A."/>
            <person name="Santpere G."/>
            <person name="Kirschner M.W."/>
            <person name="Hoffmann A.A."/>
            <person name="Oakeshott J.G."/>
            <person name="Zhang G."/>
        </authorList>
    </citation>
    <scope>NUCLEOTIDE SEQUENCE</scope>
    <source>
        <strain evidence="10">BGI-SZ-2011g</strain>
    </source>
</reference>
<dbReference type="Pfam" id="PF03820">
    <property type="entry name" value="SFXNs"/>
    <property type="match status" value="1"/>
</dbReference>
<accession>A0AAD4JW37</accession>
<evidence type="ECO:0000256" key="2">
    <source>
        <dbReference type="ARBA" id="ARBA00005974"/>
    </source>
</evidence>
<protein>
    <recommendedName>
        <fullName evidence="9">Sidoreflexin</fullName>
    </recommendedName>
</protein>
<dbReference type="PANTHER" id="PTHR11153:SF8">
    <property type="entry name" value="SIDEROFLEXIN-1"/>
    <property type="match status" value="1"/>
</dbReference>
<evidence type="ECO:0000256" key="3">
    <source>
        <dbReference type="ARBA" id="ARBA00022448"/>
    </source>
</evidence>
<feature type="non-terminal residue" evidence="10">
    <location>
        <position position="1"/>
    </location>
</feature>
<keyword evidence="5" id="KW-0029">Amino-acid transport</keyword>
<evidence type="ECO:0000313" key="11">
    <source>
        <dbReference type="Proteomes" id="UP001200034"/>
    </source>
</evidence>
<keyword evidence="7 9" id="KW-0496">Mitochondrion</keyword>
<dbReference type="PANTHER" id="PTHR11153">
    <property type="entry name" value="SIDEROFLEXIN"/>
    <property type="match status" value="1"/>
</dbReference>
<feature type="transmembrane region" description="Helical" evidence="9">
    <location>
        <begin position="148"/>
        <end position="169"/>
    </location>
</feature>
<keyword evidence="3" id="KW-0813">Transport</keyword>
<sequence length="322" mass="35889">IKMALPKVDIDQPKFDQSTYCGRAKHFFLLTSPLNLLTTSSGLDRAKDIVEKYRAGKPVPECKTIDDVWRAKYLYDSAFHPETGEKQIIIGRMAAQMPMNTLMMAGMLISYQSTREVVFWQWLNQTFNATVNYTNRSGKSPITRPQLLTSYVLATSGALGTAFSLNRMVKNMNPIFGRLVPFVAAGAANCINIPCMRMHELRDGIVLLDEKNNEVGVSRKAACIGIASVVFSRIAMAVPAMAVIPLLMDHLDKRGFLKKYPHSNAPIQIMACAGILTFTTPMGCAFFSQRAPIKVNSLETEVRDSIRKARPELDTVWYNKGL</sequence>
<evidence type="ECO:0000256" key="1">
    <source>
        <dbReference type="ARBA" id="ARBA00004225"/>
    </source>
</evidence>
<dbReference type="GO" id="GO:0005743">
    <property type="term" value="C:mitochondrial inner membrane"/>
    <property type="evidence" value="ECO:0007669"/>
    <property type="project" value="TreeGrafter"/>
</dbReference>
<evidence type="ECO:0000313" key="10">
    <source>
        <dbReference type="EMBL" id="KAH8359990.1"/>
    </source>
</evidence>